<name>A0A0N4WP71_HAEPC</name>
<feature type="compositionally biased region" description="Basic and acidic residues" evidence="1">
    <location>
        <begin position="91"/>
        <end position="103"/>
    </location>
</feature>
<dbReference type="EMBL" id="UZAF01018096">
    <property type="protein sequence ID" value="VDO47961.1"/>
    <property type="molecule type" value="Genomic_DNA"/>
</dbReference>
<reference evidence="4" key="1">
    <citation type="submission" date="2017-02" db="UniProtKB">
        <authorList>
            <consortium name="WormBaseParasite"/>
        </authorList>
    </citation>
    <scope>IDENTIFICATION</scope>
</reference>
<dbReference type="STRING" id="6290.A0A0N4WP71"/>
<feature type="region of interest" description="Disordered" evidence="1">
    <location>
        <begin position="1"/>
        <end position="20"/>
    </location>
</feature>
<evidence type="ECO:0000313" key="2">
    <source>
        <dbReference type="EMBL" id="VDO47961.1"/>
    </source>
</evidence>
<feature type="compositionally biased region" description="Low complexity" evidence="1">
    <location>
        <begin position="78"/>
        <end position="90"/>
    </location>
</feature>
<evidence type="ECO:0000313" key="3">
    <source>
        <dbReference type="Proteomes" id="UP000268014"/>
    </source>
</evidence>
<reference evidence="2 3" key="2">
    <citation type="submission" date="2018-11" db="EMBL/GenBank/DDBJ databases">
        <authorList>
            <consortium name="Pathogen Informatics"/>
        </authorList>
    </citation>
    <scope>NUCLEOTIDE SEQUENCE [LARGE SCALE GENOMIC DNA]</scope>
    <source>
        <strain evidence="2 3">MHpl1</strain>
    </source>
</reference>
<dbReference type="AlphaFoldDB" id="A0A0N4WP71"/>
<feature type="compositionally biased region" description="Basic and acidic residues" evidence="1">
    <location>
        <begin position="1"/>
        <end position="18"/>
    </location>
</feature>
<feature type="region of interest" description="Disordered" evidence="1">
    <location>
        <begin position="78"/>
        <end position="106"/>
    </location>
</feature>
<organism evidence="4">
    <name type="scientific">Haemonchus placei</name>
    <name type="common">Barber's pole worm</name>
    <dbReference type="NCBI Taxonomy" id="6290"/>
    <lineage>
        <taxon>Eukaryota</taxon>
        <taxon>Metazoa</taxon>
        <taxon>Ecdysozoa</taxon>
        <taxon>Nematoda</taxon>
        <taxon>Chromadorea</taxon>
        <taxon>Rhabditida</taxon>
        <taxon>Rhabditina</taxon>
        <taxon>Rhabditomorpha</taxon>
        <taxon>Strongyloidea</taxon>
        <taxon>Trichostrongylidae</taxon>
        <taxon>Haemonchus</taxon>
    </lineage>
</organism>
<gene>
    <name evidence="2" type="ORF">HPLM_LOCUS13136</name>
</gene>
<protein>
    <submittedName>
        <fullName evidence="4">Pecanex-like protein</fullName>
    </submittedName>
</protein>
<sequence>MTAKTSSERRATFAREPARSVSVPPRKKWFRKASLGRVKSQEGVCDDVTRKLVGAITTWHDIQSSLLRLSIDRSDSSLMTDDSMESSSSEEPLHENGHMEAESPRVSISNPELTSIQIKHMFPELSEHWSIAKSEVVWYQMAGHYSSSVLWVVSRTNTHPCIEDSHSFMIALLASVSVTEDIAH</sequence>
<dbReference type="WBParaSite" id="HPLM_0001314401-mRNA-1">
    <property type="protein sequence ID" value="HPLM_0001314401-mRNA-1"/>
    <property type="gene ID" value="HPLM_0001314401"/>
</dbReference>
<evidence type="ECO:0000313" key="4">
    <source>
        <dbReference type="WBParaSite" id="HPLM_0001314401-mRNA-1"/>
    </source>
</evidence>
<accession>A0A0N4WP71</accession>
<keyword evidence="3" id="KW-1185">Reference proteome</keyword>
<dbReference type="OMA" id="AVATWHS"/>
<proteinExistence type="predicted"/>
<evidence type="ECO:0000256" key="1">
    <source>
        <dbReference type="SAM" id="MobiDB-lite"/>
    </source>
</evidence>
<dbReference type="OrthoDB" id="5865779at2759"/>
<dbReference type="Proteomes" id="UP000268014">
    <property type="component" value="Unassembled WGS sequence"/>
</dbReference>